<dbReference type="SMART" id="SM00090">
    <property type="entry name" value="RIO"/>
    <property type="match status" value="1"/>
</dbReference>
<keyword evidence="6" id="KW-0479">Metal-binding</keyword>
<name>A0A835YMD3_9STRA</name>
<dbReference type="InterPro" id="IPR030484">
    <property type="entry name" value="Rio2"/>
</dbReference>
<dbReference type="GO" id="GO:0030490">
    <property type="term" value="P:maturation of SSU-rRNA"/>
    <property type="evidence" value="ECO:0007669"/>
    <property type="project" value="TreeGrafter"/>
</dbReference>
<evidence type="ECO:0000256" key="15">
    <source>
        <dbReference type="SAM" id="MobiDB-lite"/>
    </source>
</evidence>
<comment type="caution">
    <text evidence="17">The sequence shown here is derived from an EMBL/GenBank/DDBJ whole genome shotgun (WGS) entry which is preliminary data.</text>
</comment>
<keyword evidence="9" id="KW-0067">ATP-binding</keyword>
<evidence type="ECO:0000256" key="4">
    <source>
        <dbReference type="ARBA" id="ARBA00022527"/>
    </source>
</evidence>
<evidence type="ECO:0000256" key="9">
    <source>
        <dbReference type="ARBA" id="ARBA00022840"/>
    </source>
</evidence>
<dbReference type="CDD" id="cd05144">
    <property type="entry name" value="RIO2_C"/>
    <property type="match status" value="1"/>
</dbReference>
<accession>A0A835YMD3</accession>
<dbReference type="GO" id="GO:0005829">
    <property type="term" value="C:cytosol"/>
    <property type="evidence" value="ECO:0007669"/>
    <property type="project" value="TreeGrafter"/>
</dbReference>
<dbReference type="InterPro" id="IPR015285">
    <property type="entry name" value="RIO2_wHTH_N"/>
</dbReference>
<keyword evidence="18" id="KW-1185">Reference proteome</keyword>
<feature type="compositionally biased region" description="Gly residues" evidence="15">
    <location>
        <begin position="400"/>
        <end position="409"/>
    </location>
</feature>
<evidence type="ECO:0000256" key="2">
    <source>
        <dbReference type="ARBA" id="ARBA00009196"/>
    </source>
</evidence>
<dbReference type="AlphaFoldDB" id="A0A835YMD3"/>
<proteinExistence type="inferred from homology"/>
<feature type="domain" description="RIO kinase" evidence="16">
    <location>
        <begin position="65"/>
        <end position="300"/>
    </location>
</feature>
<evidence type="ECO:0000313" key="18">
    <source>
        <dbReference type="Proteomes" id="UP000664859"/>
    </source>
</evidence>
<dbReference type="Pfam" id="PF09202">
    <property type="entry name" value="Rio2_N"/>
    <property type="match status" value="1"/>
</dbReference>
<evidence type="ECO:0000256" key="3">
    <source>
        <dbReference type="ARBA" id="ARBA00012513"/>
    </source>
</evidence>
<comment type="similarity">
    <text evidence="2">Belongs to the protein kinase superfamily. RIO-type Ser/Thr kinase family.</text>
</comment>
<evidence type="ECO:0000256" key="5">
    <source>
        <dbReference type="ARBA" id="ARBA00022679"/>
    </source>
</evidence>
<dbReference type="InterPro" id="IPR036390">
    <property type="entry name" value="WH_DNA-bd_sf"/>
</dbReference>
<dbReference type="GO" id="GO:0004674">
    <property type="term" value="F:protein serine/threonine kinase activity"/>
    <property type="evidence" value="ECO:0007669"/>
    <property type="project" value="UniProtKB-KW"/>
</dbReference>
<keyword evidence="7" id="KW-0547">Nucleotide-binding</keyword>
<protein>
    <recommendedName>
        <fullName evidence="13">Serine/threonine-protein kinase RIO2</fullName>
        <ecNumber evidence="3">2.7.11.1</ecNumber>
    </recommendedName>
    <alternativeName>
        <fullName evidence="14">Serine/threonine-protein kinase rio2</fullName>
    </alternativeName>
</protein>
<dbReference type="Gene3D" id="3.30.200.20">
    <property type="entry name" value="Phosphorylase Kinase, domain 1"/>
    <property type="match status" value="1"/>
</dbReference>
<evidence type="ECO:0000256" key="13">
    <source>
        <dbReference type="ARBA" id="ARBA00068353"/>
    </source>
</evidence>
<evidence type="ECO:0000259" key="16">
    <source>
        <dbReference type="SMART" id="SM00090"/>
    </source>
</evidence>
<dbReference type="Gene3D" id="1.10.10.10">
    <property type="entry name" value="Winged helix-like DNA-binding domain superfamily/Winged helix DNA-binding domain"/>
    <property type="match status" value="1"/>
</dbReference>
<dbReference type="InterPro" id="IPR036388">
    <property type="entry name" value="WH-like_DNA-bd_sf"/>
</dbReference>
<keyword evidence="5" id="KW-0808">Transferase</keyword>
<evidence type="ECO:0000313" key="17">
    <source>
        <dbReference type="EMBL" id="KAG5177870.1"/>
    </source>
</evidence>
<feature type="compositionally biased region" description="Basic and acidic residues" evidence="15">
    <location>
        <begin position="360"/>
        <end position="376"/>
    </location>
</feature>
<dbReference type="Gene3D" id="1.10.510.10">
    <property type="entry name" value="Transferase(Phosphotransferase) domain 1"/>
    <property type="match status" value="1"/>
</dbReference>
<reference evidence="17" key="1">
    <citation type="submission" date="2021-02" db="EMBL/GenBank/DDBJ databases">
        <title>First Annotated Genome of the Yellow-green Alga Tribonema minus.</title>
        <authorList>
            <person name="Mahan K.M."/>
        </authorList>
    </citation>
    <scope>NUCLEOTIDE SEQUENCE</scope>
    <source>
        <strain evidence="17">UTEX B ZZ1240</strain>
    </source>
</reference>
<dbReference type="Proteomes" id="UP000664859">
    <property type="component" value="Unassembled WGS sequence"/>
</dbReference>
<dbReference type="EC" id="2.7.11.1" evidence="3"/>
<dbReference type="InterPro" id="IPR018934">
    <property type="entry name" value="RIO_dom"/>
</dbReference>
<keyword evidence="8" id="KW-0418">Kinase</keyword>
<feature type="region of interest" description="Disordered" evidence="15">
    <location>
        <begin position="311"/>
        <end position="457"/>
    </location>
</feature>
<feature type="compositionally biased region" description="Basic residues" evidence="15">
    <location>
        <begin position="436"/>
        <end position="457"/>
    </location>
</feature>
<evidence type="ECO:0000256" key="10">
    <source>
        <dbReference type="ARBA" id="ARBA00022842"/>
    </source>
</evidence>
<organism evidence="17 18">
    <name type="scientific">Tribonema minus</name>
    <dbReference type="NCBI Taxonomy" id="303371"/>
    <lineage>
        <taxon>Eukaryota</taxon>
        <taxon>Sar</taxon>
        <taxon>Stramenopiles</taxon>
        <taxon>Ochrophyta</taxon>
        <taxon>PX clade</taxon>
        <taxon>Xanthophyceae</taxon>
        <taxon>Tribonematales</taxon>
        <taxon>Tribonemataceae</taxon>
        <taxon>Tribonema</taxon>
    </lineage>
</organism>
<sequence>MVKLDVTCMRHMSKNDYRVLTAVEMGMKNHDVVPTELITSIAKLRTGGVHRIITTLHAFKLIAHDRSTYDGYRLTFTGYDVLALHVLVSRGHIAAVGNKVGCGKESDIYIAQTSEGDQLILKMHRLGRTSFRAVKQKRDYLRGRSSANWLYLSRLSALKEYAFMKALHAHGFPTPLPVDQNRHVVLMGVAKGNPMYQLRAGALADPETVYRQCMELIVRLARHGLIHCDFNEFNLLLHREEGRDDHVTLIDFPQMVSMRHQNAEEMFDRDVGCIVKFFAMKMKWDPPPELIPSYGDVVGDALGRLDDSVRASGFSEEEDKELLRSHTGDASDSDDSSGSDGDAEDDGSNDDDDADDVDEINDKVAQHRCSDTRDGSASDGALSGSDDAEDVDGDDAQQGGTSGGGGKGKGAPSLQQRALEHARRQHGGGGTGSAKRGSRNVQKQRFRGKVLRKGQDF</sequence>
<evidence type="ECO:0000256" key="6">
    <source>
        <dbReference type="ARBA" id="ARBA00022723"/>
    </source>
</evidence>
<dbReference type="GO" id="GO:0030688">
    <property type="term" value="C:preribosome, small subunit precursor"/>
    <property type="evidence" value="ECO:0007669"/>
    <property type="project" value="TreeGrafter"/>
</dbReference>
<dbReference type="Pfam" id="PF01163">
    <property type="entry name" value="RIO1"/>
    <property type="match status" value="1"/>
</dbReference>
<dbReference type="InterPro" id="IPR011009">
    <property type="entry name" value="Kinase-like_dom_sf"/>
</dbReference>
<comment type="catalytic activity">
    <reaction evidence="11">
        <text>L-threonyl-[protein] + ATP = O-phospho-L-threonyl-[protein] + ADP + H(+)</text>
        <dbReference type="Rhea" id="RHEA:46608"/>
        <dbReference type="Rhea" id="RHEA-COMP:11060"/>
        <dbReference type="Rhea" id="RHEA-COMP:11605"/>
        <dbReference type="ChEBI" id="CHEBI:15378"/>
        <dbReference type="ChEBI" id="CHEBI:30013"/>
        <dbReference type="ChEBI" id="CHEBI:30616"/>
        <dbReference type="ChEBI" id="CHEBI:61977"/>
        <dbReference type="ChEBI" id="CHEBI:456216"/>
        <dbReference type="EC" id="2.7.11.1"/>
    </reaction>
</comment>
<evidence type="ECO:0000256" key="12">
    <source>
        <dbReference type="ARBA" id="ARBA00048679"/>
    </source>
</evidence>
<comment type="catalytic activity">
    <reaction evidence="12">
        <text>L-seryl-[protein] + ATP = O-phospho-L-seryl-[protein] + ADP + H(+)</text>
        <dbReference type="Rhea" id="RHEA:17989"/>
        <dbReference type="Rhea" id="RHEA-COMP:9863"/>
        <dbReference type="Rhea" id="RHEA-COMP:11604"/>
        <dbReference type="ChEBI" id="CHEBI:15378"/>
        <dbReference type="ChEBI" id="CHEBI:29999"/>
        <dbReference type="ChEBI" id="CHEBI:30616"/>
        <dbReference type="ChEBI" id="CHEBI:83421"/>
        <dbReference type="ChEBI" id="CHEBI:456216"/>
        <dbReference type="EC" id="2.7.11.1"/>
    </reaction>
</comment>
<dbReference type="EMBL" id="JAFCMP010000521">
    <property type="protein sequence ID" value="KAG5177870.1"/>
    <property type="molecule type" value="Genomic_DNA"/>
</dbReference>
<dbReference type="FunFam" id="1.10.10.10:FF:000053">
    <property type="entry name" value="Serine/threonine-protein kinase RIO2"/>
    <property type="match status" value="1"/>
</dbReference>
<evidence type="ECO:0000256" key="11">
    <source>
        <dbReference type="ARBA" id="ARBA00047899"/>
    </source>
</evidence>
<dbReference type="PANTHER" id="PTHR45852">
    <property type="entry name" value="SER/THR-PROTEIN KINASE RIO2"/>
    <property type="match status" value="1"/>
</dbReference>
<dbReference type="SUPFAM" id="SSF46785">
    <property type="entry name" value="Winged helix' DNA-binding domain"/>
    <property type="match status" value="1"/>
</dbReference>
<feature type="compositionally biased region" description="Acidic residues" evidence="15">
    <location>
        <begin position="386"/>
        <end position="395"/>
    </location>
</feature>
<dbReference type="SUPFAM" id="SSF56112">
    <property type="entry name" value="Protein kinase-like (PK-like)"/>
    <property type="match status" value="1"/>
</dbReference>
<comment type="cofactor">
    <cofactor evidence="1">
        <name>Mg(2+)</name>
        <dbReference type="ChEBI" id="CHEBI:18420"/>
    </cofactor>
</comment>
<evidence type="ECO:0000256" key="8">
    <source>
        <dbReference type="ARBA" id="ARBA00022777"/>
    </source>
</evidence>
<evidence type="ECO:0000256" key="1">
    <source>
        <dbReference type="ARBA" id="ARBA00001946"/>
    </source>
</evidence>
<dbReference type="OrthoDB" id="10258631at2759"/>
<dbReference type="GO" id="GO:0005524">
    <property type="term" value="F:ATP binding"/>
    <property type="evidence" value="ECO:0007669"/>
    <property type="project" value="UniProtKB-KW"/>
</dbReference>
<dbReference type="FunFam" id="3.30.200.20:FF:000052">
    <property type="entry name" value="Serine/threonine-protein kinase RIO2"/>
    <property type="match status" value="1"/>
</dbReference>
<dbReference type="GO" id="GO:0005634">
    <property type="term" value="C:nucleus"/>
    <property type="evidence" value="ECO:0007669"/>
    <property type="project" value="TreeGrafter"/>
</dbReference>
<dbReference type="PANTHER" id="PTHR45852:SF1">
    <property type="entry name" value="SERINE_THREONINE-PROTEIN KINASE RIO2"/>
    <property type="match status" value="1"/>
</dbReference>
<keyword evidence="10" id="KW-0460">Magnesium</keyword>
<gene>
    <name evidence="17" type="ORF">JKP88DRAFT_169682</name>
</gene>
<feature type="compositionally biased region" description="Acidic residues" evidence="15">
    <location>
        <begin position="331"/>
        <end position="359"/>
    </location>
</feature>
<keyword evidence="4" id="KW-0723">Serine/threonine-protein kinase</keyword>
<evidence type="ECO:0000256" key="14">
    <source>
        <dbReference type="ARBA" id="ARBA00068837"/>
    </source>
</evidence>
<dbReference type="InterPro" id="IPR000687">
    <property type="entry name" value="RIO_kinase"/>
</dbReference>
<dbReference type="GO" id="GO:0046872">
    <property type="term" value="F:metal ion binding"/>
    <property type="evidence" value="ECO:0007669"/>
    <property type="project" value="UniProtKB-KW"/>
</dbReference>
<evidence type="ECO:0000256" key="7">
    <source>
        <dbReference type="ARBA" id="ARBA00022741"/>
    </source>
</evidence>